<accession>A0A904A3K8</accession>
<feature type="region of interest" description="Disordered" evidence="1">
    <location>
        <begin position="478"/>
        <end position="502"/>
    </location>
</feature>
<evidence type="ECO:0000259" key="2">
    <source>
        <dbReference type="Pfam" id="PF16064"/>
    </source>
</evidence>
<keyword evidence="4" id="KW-1185">Reference proteome</keyword>
<dbReference type="AlphaFoldDB" id="A0A904A3K8"/>
<protein>
    <recommendedName>
        <fullName evidence="2">DUF4806 domain-containing protein</fullName>
    </recommendedName>
</protein>
<feature type="compositionally biased region" description="Polar residues" evidence="1">
    <location>
        <begin position="192"/>
        <end position="202"/>
    </location>
</feature>
<feature type="region of interest" description="Disordered" evidence="1">
    <location>
        <begin position="309"/>
        <end position="335"/>
    </location>
</feature>
<name>A0A904A3K8_ANOQN</name>
<feature type="compositionally biased region" description="Polar residues" evidence="1">
    <location>
        <begin position="126"/>
        <end position="152"/>
    </location>
</feature>
<sequence>MHNKCNMPYAIVEIVDARNGGVLLAVPETWLVIKTKVIGYLHWPDAELVENMKHLLADDRSAPPIAWGKRICKIVYRSIASLTAAERTTQILQKNRKTSVNVASNSNAAITLKTVDVRKDTFSQMSSNSVPEAKQPSSEMLKNSSFNKTSAVKQDLLGPSPKLLKLDSSNSKTSTAKQERKGTETPKRLKLDSSNCVSQQKDNENSNILSLFSTEQDYDPFEDIGNLEEMLRSNHATPTSSTQKELPILEKNNPDIARNEPKDDTKDKNKKIFGLLQELKCLINANQEEIGDSLNEGIQQMQTNFESCKRQPLRVESHKSNQHPPKTIRSETPNQTEMYRLTTAEDVDRFEHRLNDRNFLQRVRSWVKRIVAQENEPDKCMKRMWDLMFDEALFKHMCWVGSSSKIALRDYYNIIDLYKYGGTTNVHRVNDNEARKFLYKTMKYVTDMSYPENYYVKKAANAKCGSIRKPASRMSLNVKEQSRAKHLHQGQSKRQNEIVEQEEDCSSKKDGLQNVAEQQLPTICVGCIKSVEELNAFENRLNDEKRRTEMQTWVDKTVGHEANVERRMEALLERLIDTNILLNFCWMNVSSRKCSLLKFKNVVRLFEYASRTKLQNTIIYNHGIVSSFFIRTLDNVA</sequence>
<dbReference type="EnsemblMetazoa" id="AQUA017604-RA">
    <property type="protein sequence ID" value="AQUA017604-PA"/>
    <property type="gene ID" value="AQUA017604"/>
</dbReference>
<dbReference type="Pfam" id="PF16064">
    <property type="entry name" value="DUF4806"/>
    <property type="match status" value="1"/>
</dbReference>
<dbReference type="InterPro" id="IPR032071">
    <property type="entry name" value="DUF4806"/>
</dbReference>
<proteinExistence type="predicted"/>
<feature type="region of interest" description="Disordered" evidence="1">
    <location>
        <begin position="126"/>
        <end position="202"/>
    </location>
</feature>
<feature type="compositionally biased region" description="Polar residues" evidence="1">
    <location>
        <begin position="167"/>
        <end position="176"/>
    </location>
</feature>
<organism evidence="3 4">
    <name type="scientific">Anopheles quadriannulatus</name>
    <name type="common">Mosquito</name>
    <dbReference type="NCBI Taxonomy" id="34691"/>
    <lineage>
        <taxon>Eukaryota</taxon>
        <taxon>Metazoa</taxon>
        <taxon>Ecdysozoa</taxon>
        <taxon>Arthropoda</taxon>
        <taxon>Hexapoda</taxon>
        <taxon>Insecta</taxon>
        <taxon>Pterygota</taxon>
        <taxon>Neoptera</taxon>
        <taxon>Endopterygota</taxon>
        <taxon>Diptera</taxon>
        <taxon>Nematocera</taxon>
        <taxon>Culicoidea</taxon>
        <taxon>Culicidae</taxon>
        <taxon>Anophelinae</taxon>
        <taxon>Anopheles</taxon>
    </lineage>
</organism>
<feature type="compositionally biased region" description="Basic and acidic residues" evidence="1">
    <location>
        <begin position="257"/>
        <end position="267"/>
    </location>
</feature>
<feature type="compositionally biased region" description="Polar residues" evidence="1">
    <location>
        <begin position="235"/>
        <end position="244"/>
    </location>
</feature>
<evidence type="ECO:0000256" key="1">
    <source>
        <dbReference type="SAM" id="MobiDB-lite"/>
    </source>
</evidence>
<dbReference type="Proteomes" id="UP000076407">
    <property type="component" value="Unassembled WGS sequence"/>
</dbReference>
<feature type="domain" description="DUF4806" evidence="2">
    <location>
        <begin position="341"/>
        <end position="416"/>
    </location>
</feature>
<evidence type="ECO:0000313" key="4">
    <source>
        <dbReference type="Proteomes" id="UP000076407"/>
    </source>
</evidence>
<evidence type="ECO:0000313" key="3">
    <source>
        <dbReference type="EnsemblMetazoa" id="AQUA017604-PA"/>
    </source>
</evidence>
<feature type="compositionally biased region" description="Basic and acidic residues" evidence="1">
    <location>
        <begin position="177"/>
        <end position="191"/>
    </location>
</feature>
<feature type="compositionally biased region" description="Basic and acidic residues" evidence="1">
    <location>
        <begin position="309"/>
        <end position="319"/>
    </location>
</feature>
<feature type="region of interest" description="Disordered" evidence="1">
    <location>
        <begin position="235"/>
        <end position="268"/>
    </location>
</feature>
<reference evidence="3" key="1">
    <citation type="submission" date="2022-10" db="UniProtKB">
        <authorList>
            <consortium name="EnsemblMetazoa"/>
        </authorList>
    </citation>
    <scope>IDENTIFICATION</scope>
    <source>
        <strain evidence="3">SANGQUA</strain>
    </source>
</reference>